<evidence type="ECO:0000313" key="2">
    <source>
        <dbReference type="Proteomes" id="UP001470230"/>
    </source>
</evidence>
<dbReference type="PIRSF" id="PIRSF000915">
    <property type="entry name" value="PGP-type_phosphatase"/>
    <property type="match status" value="1"/>
</dbReference>
<dbReference type="InterPro" id="IPR006439">
    <property type="entry name" value="HAD-SF_hydro_IA"/>
</dbReference>
<dbReference type="EMBL" id="JAPFFF010000001">
    <property type="protein sequence ID" value="KAK8900468.1"/>
    <property type="molecule type" value="Genomic_DNA"/>
</dbReference>
<dbReference type="InterPro" id="IPR006357">
    <property type="entry name" value="HAD-SF_hydro_IIA"/>
</dbReference>
<dbReference type="InterPro" id="IPR023214">
    <property type="entry name" value="HAD_sf"/>
</dbReference>
<evidence type="ECO:0000313" key="1">
    <source>
        <dbReference type="EMBL" id="KAK8900468.1"/>
    </source>
</evidence>
<dbReference type="InterPro" id="IPR036412">
    <property type="entry name" value="HAD-like_sf"/>
</dbReference>
<organism evidence="1 2">
    <name type="scientific">Tritrichomonas musculus</name>
    <dbReference type="NCBI Taxonomy" id="1915356"/>
    <lineage>
        <taxon>Eukaryota</taxon>
        <taxon>Metamonada</taxon>
        <taxon>Parabasalia</taxon>
        <taxon>Tritrichomonadida</taxon>
        <taxon>Tritrichomonadidae</taxon>
        <taxon>Tritrichomonas</taxon>
    </lineage>
</organism>
<dbReference type="PANTHER" id="PTHR19288:SF93">
    <property type="entry name" value="FI11325P-RELATED"/>
    <property type="match status" value="1"/>
</dbReference>
<name>A0ABR2LBP1_9EUKA</name>
<keyword evidence="2" id="KW-1185">Reference proteome</keyword>
<dbReference type="Pfam" id="PF13344">
    <property type="entry name" value="Hydrolase_6"/>
    <property type="match status" value="1"/>
</dbReference>
<comment type="caution">
    <text evidence="1">The sequence shown here is derived from an EMBL/GenBank/DDBJ whole genome shotgun (WGS) entry which is preliminary data.</text>
</comment>
<proteinExistence type="predicted"/>
<accession>A0ABR2LBP1</accession>
<sequence length="276" mass="30497">MSLPKALLLDGDGVIWIENRPLKGSVESLKKIKSLGVKLVLVTNNSSKTQEQYFKYIQSLNLSCFNAEDIFSSGYATAMYLIQNNIKKVFVCGFTGLMEELRLHGIEVHTIETDRELVPVEAVVVSKSDTFDFEELARGIDLVRMYGARLIGTNPDPNFILSHGVIVPGSGACARTFEEATGVKATLIGKPEKTMFQTVLNQLGLTKDEVIMVGDRIITDISFASHNGARSILVLTGFDSQKDADEAPENEKPTYVLNSLVEVAELLQKMYDDQKK</sequence>
<dbReference type="Proteomes" id="UP001470230">
    <property type="component" value="Unassembled WGS sequence"/>
</dbReference>
<dbReference type="NCBIfam" id="TIGR01460">
    <property type="entry name" value="HAD-SF-IIA"/>
    <property type="match status" value="1"/>
</dbReference>
<dbReference type="Pfam" id="PF13242">
    <property type="entry name" value="Hydrolase_like"/>
    <property type="match status" value="1"/>
</dbReference>
<dbReference type="PANTHER" id="PTHR19288">
    <property type="entry name" value="4-NITROPHENYLPHOSPHATASE-RELATED"/>
    <property type="match status" value="1"/>
</dbReference>
<gene>
    <name evidence="1" type="ORF">M9Y10_002795</name>
</gene>
<dbReference type="Gene3D" id="3.40.50.1000">
    <property type="entry name" value="HAD superfamily/HAD-like"/>
    <property type="match status" value="2"/>
</dbReference>
<reference evidence="1 2" key="1">
    <citation type="submission" date="2024-04" db="EMBL/GenBank/DDBJ databases">
        <title>Tritrichomonas musculus Genome.</title>
        <authorList>
            <person name="Alves-Ferreira E."/>
            <person name="Grigg M."/>
            <person name="Lorenzi H."/>
            <person name="Galac M."/>
        </authorList>
    </citation>
    <scope>NUCLEOTIDE SEQUENCE [LARGE SCALE GENOMIC DNA]</scope>
    <source>
        <strain evidence="1 2">EAF2021</strain>
    </source>
</reference>
<dbReference type="SUPFAM" id="SSF56784">
    <property type="entry name" value="HAD-like"/>
    <property type="match status" value="1"/>
</dbReference>
<dbReference type="NCBIfam" id="TIGR01549">
    <property type="entry name" value="HAD-SF-IA-v1"/>
    <property type="match status" value="1"/>
</dbReference>
<protein>
    <submittedName>
        <fullName evidence="1">p-nitrophenyl phosphatase</fullName>
    </submittedName>
</protein>